<evidence type="ECO:0000313" key="2">
    <source>
        <dbReference type="EMBL" id="CAH1114474.1"/>
    </source>
</evidence>
<proteinExistence type="predicted"/>
<sequence>MLNEERPVQDFIEEQRVKMINYIQNFLKDGSHPRKDYKELLQLSPLYLGSWSQDEFSFRIPGALHQTRWIAKAIYALKIVLFTKQLNMTQRELKEMKRDAHFVSLIYLLNIYPGVYVKKNALTVAKKHLRYLSETIVGLAFLNERISQIEKENMMKHLETKPQNKKEMKRLDDEKLSF</sequence>
<dbReference type="OrthoDB" id="6626714at2759"/>
<dbReference type="AlphaFoldDB" id="A0A9P0D9K9"/>
<feature type="region of interest" description="Disordered" evidence="1">
    <location>
        <begin position="157"/>
        <end position="178"/>
    </location>
</feature>
<gene>
    <name evidence="2" type="ORF">PSYICH_LOCUS14055</name>
</gene>
<keyword evidence="3" id="KW-1185">Reference proteome</keyword>
<dbReference type="Proteomes" id="UP001153636">
    <property type="component" value="Chromosome 8"/>
</dbReference>
<accession>A0A9P0D9K9</accession>
<name>A0A9P0D9K9_9CUCU</name>
<reference evidence="2" key="1">
    <citation type="submission" date="2022-01" db="EMBL/GenBank/DDBJ databases">
        <authorList>
            <person name="King R."/>
        </authorList>
    </citation>
    <scope>NUCLEOTIDE SEQUENCE</scope>
</reference>
<protein>
    <submittedName>
        <fullName evidence="2">Uncharacterized protein</fullName>
    </submittedName>
</protein>
<evidence type="ECO:0000313" key="3">
    <source>
        <dbReference type="Proteomes" id="UP001153636"/>
    </source>
</evidence>
<dbReference type="EMBL" id="OV651820">
    <property type="protein sequence ID" value="CAH1114474.1"/>
    <property type="molecule type" value="Genomic_DNA"/>
</dbReference>
<evidence type="ECO:0000256" key="1">
    <source>
        <dbReference type="SAM" id="MobiDB-lite"/>
    </source>
</evidence>
<organism evidence="2 3">
    <name type="scientific">Psylliodes chrysocephalus</name>
    <dbReference type="NCBI Taxonomy" id="3402493"/>
    <lineage>
        <taxon>Eukaryota</taxon>
        <taxon>Metazoa</taxon>
        <taxon>Ecdysozoa</taxon>
        <taxon>Arthropoda</taxon>
        <taxon>Hexapoda</taxon>
        <taxon>Insecta</taxon>
        <taxon>Pterygota</taxon>
        <taxon>Neoptera</taxon>
        <taxon>Endopterygota</taxon>
        <taxon>Coleoptera</taxon>
        <taxon>Polyphaga</taxon>
        <taxon>Cucujiformia</taxon>
        <taxon>Chrysomeloidea</taxon>
        <taxon>Chrysomelidae</taxon>
        <taxon>Galerucinae</taxon>
        <taxon>Alticini</taxon>
        <taxon>Psylliodes</taxon>
    </lineage>
</organism>